<feature type="region of interest" description="Disordered" evidence="1">
    <location>
        <begin position="1"/>
        <end position="34"/>
    </location>
</feature>
<name>A0A803PQL8_CANSA</name>
<organism evidence="2 3">
    <name type="scientific">Cannabis sativa</name>
    <name type="common">Hemp</name>
    <name type="synonym">Marijuana</name>
    <dbReference type="NCBI Taxonomy" id="3483"/>
    <lineage>
        <taxon>Eukaryota</taxon>
        <taxon>Viridiplantae</taxon>
        <taxon>Streptophyta</taxon>
        <taxon>Embryophyta</taxon>
        <taxon>Tracheophyta</taxon>
        <taxon>Spermatophyta</taxon>
        <taxon>Magnoliopsida</taxon>
        <taxon>eudicotyledons</taxon>
        <taxon>Gunneridae</taxon>
        <taxon>Pentapetalae</taxon>
        <taxon>rosids</taxon>
        <taxon>fabids</taxon>
        <taxon>Rosales</taxon>
        <taxon>Cannabaceae</taxon>
        <taxon>Cannabis</taxon>
    </lineage>
</organism>
<evidence type="ECO:0000313" key="2">
    <source>
        <dbReference type="EnsemblPlants" id="cds.evm.model.05.486"/>
    </source>
</evidence>
<sequence length="367" mass="41826">MDIEASFSMGSFEHGESSKVQGSPLPRSWGLESHSAKGEDGWSAFQANEGNMSRSLCGSRGIDLTTGGKLSVYLKATTTLVSSVLQSIPTYFMSTSLVPKSTCEELDKHVARFWWVGIHPDKDRFCALKSWGDLCQPKNCGGLGFRRFQDMNIALLSKLCWMVLQQKEKLWVNVLLGKYCSSVNAWVVEKKDQDSMIWKSIIQTRDVCLKGVVIANGDTHLWTTPGSREVYTRNQRRTIIEFMLLTRLRFLNIQDRTCVFCKEETEDLMHIITRCNITRGLWFQSRWGLLDRSMGRNTIFAFISRVGALIEDHELKVFTPRSGSPEQPKFSARYKRWRSLLPFLLHLPSHDRAGNIPAFQVDASELQ</sequence>
<dbReference type="EMBL" id="UZAU01000426">
    <property type="status" value="NOT_ANNOTATED_CDS"/>
    <property type="molecule type" value="Genomic_DNA"/>
</dbReference>
<dbReference type="PANTHER" id="PTHR33116">
    <property type="entry name" value="REVERSE TRANSCRIPTASE ZINC-BINDING DOMAIN-CONTAINING PROTEIN-RELATED-RELATED"/>
    <property type="match status" value="1"/>
</dbReference>
<reference evidence="2" key="1">
    <citation type="submission" date="2018-11" db="EMBL/GenBank/DDBJ databases">
        <authorList>
            <person name="Grassa J C."/>
        </authorList>
    </citation>
    <scope>NUCLEOTIDE SEQUENCE [LARGE SCALE GENOMIC DNA]</scope>
</reference>
<protein>
    <recommendedName>
        <fullName evidence="4">Reverse transcriptase zinc-binding domain-containing protein</fullName>
    </recommendedName>
</protein>
<accession>A0A803PQL8</accession>
<dbReference type="AlphaFoldDB" id="A0A803PQL8"/>
<dbReference type="PANTHER" id="PTHR33116:SF86">
    <property type="entry name" value="REVERSE TRANSCRIPTASE DOMAIN-CONTAINING PROTEIN"/>
    <property type="match status" value="1"/>
</dbReference>
<dbReference type="Gramene" id="evm.model.05.486">
    <property type="protein sequence ID" value="cds.evm.model.05.486"/>
    <property type="gene ID" value="evm.TU.05.486"/>
</dbReference>
<keyword evidence="3" id="KW-1185">Reference proteome</keyword>
<dbReference type="Proteomes" id="UP000596661">
    <property type="component" value="Chromosome 5"/>
</dbReference>
<dbReference type="EnsemblPlants" id="evm.model.05.486">
    <property type="protein sequence ID" value="cds.evm.model.05.486"/>
    <property type="gene ID" value="evm.TU.05.486"/>
</dbReference>
<evidence type="ECO:0008006" key="4">
    <source>
        <dbReference type="Google" id="ProtNLM"/>
    </source>
</evidence>
<proteinExistence type="predicted"/>
<evidence type="ECO:0000256" key="1">
    <source>
        <dbReference type="SAM" id="MobiDB-lite"/>
    </source>
</evidence>
<reference evidence="2" key="2">
    <citation type="submission" date="2021-03" db="UniProtKB">
        <authorList>
            <consortium name="EnsemblPlants"/>
        </authorList>
    </citation>
    <scope>IDENTIFICATION</scope>
</reference>
<evidence type="ECO:0000313" key="3">
    <source>
        <dbReference type="Proteomes" id="UP000596661"/>
    </source>
</evidence>